<dbReference type="GO" id="GO:0030638">
    <property type="term" value="P:polyketide metabolic process"/>
    <property type="evidence" value="ECO:0007669"/>
    <property type="project" value="InterPro"/>
</dbReference>
<comment type="caution">
    <text evidence="1">The sequence shown here is derived from an EMBL/GenBank/DDBJ whole genome shotgun (WGS) entry which is preliminary data.</text>
</comment>
<dbReference type="EMBL" id="JSAM01000010">
    <property type="protein sequence ID" value="KIA78673.1"/>
    <property type="molecule type" value="Genomic_DNA"/>
</dbReference>
<dbReference type="Proteomes" id="UP000031307">
    <property type="component" value="Unassembled WGS sequence"/>
</dbReference>
<dbReference type="PANTHER" id="PTHR38436:SF1">
    <property type="entry name" value="ESTER CYCLASE"/>
    <property type="match status" value="1"/>
</dbReference>
<dbReference type="Pfam" id="PF07366">
    <property type="entry name" value="SnoaL"/>
    <property type="match status" value="1"/>
</dbReference>
<protein>
    <recommendedName>
        <fullName evidence="3">Ester cyclase</fullName>
    </recommendedName>
</protein>
<evidence type="ECO:0008006" key="3">
    <source>
        <dbReference type="Google" id="ProtNLM"/>
    </source>
</evidence>
<proteinExistence type="predicted"/>
<dbReference type="Gene3D" id="3.10.450.50">
    <property type="match status" value="1"/>
</dbReference>
<gene>
    <name evidence="1" type="ORF">DB43_DP00300</name>
</gene>
<dbReference type="InterPro" id="IPR032710">
    <property type="entry name" value="NTF2-like_dom_sf"/>
</dbReference>
<dbReference type="SUPFAM" id="SSF54427">
    <property type="entry name" value="NTF2-like"/>
    <property type="match status" value="1"/>
</dbReference>
<dbReference type="PANTHER" id="PTHR38436">
    <property type="entry name" value="POLYKETIDE CYCLASE SNOAL-LIKE DOMAIN"/>
    <property type="match status" value="1"/>
</dbReference>
<dbReference type="InterPro" id="IPR009959">
    <property type="entry name" value="Cyclase_SnoaL-like"/>
</dbReference>
<dbReference type="PATRIC" id="fig|83552.4.peg.107"/>
<evidence type="ECO:0000313" key="1">
    <source>
        <dbReference type="EMBL" id="KIA78673.1"/>
    </source>
</evidence>
<reference evidence="1 2" key="1">
    <citation type="journal article" date="2014" name="Mol. Biol. Evol.">
        <title>Massive expansion of Ubiquitination-related gene families within the Chlamydiae.</title>
        <authorList>
            <person name="Domman D."/>
            <person name="Collingro A."/>
            <person name="Lagkouvardos I."/>
            <person name="Gehre L."/>
            <person name="Weinmaier T."/>
            <person name="Rattei T."/>
            <person name="Subtil A."/>
            <person name="Horn M."/>
        </authorList>
    </citation>
    <scope>NUCLEOTIDE SEQUENCE [LARGE SCALE GENOMIC DNA]</scope>
    <source>
        <strain evidence="1 2">OEW1</strain>
    </source>
</reference>
<evidence type="ECO:0000313" key="2">
    <source>
        <dbReference type="Proteomes" id="UP000031307"/>
    </source>
</evidence>
<sequence>MYSMNHQSNISLVRKLYEEIYTKGNTALCDQLFANDVRLIDPAMPNFRGGIEAMKERENTYRTAFPNKVARLDDIFAAEDKVVVRWTIQGTHSGHLQDIPATGKNIKVTGISIFHIVNGKIADIAQSWDRLSLLEQIGAIAMTSALHN</sequence>
<dbReference type="AlphaFoldDB" id="A0A0C1EF72"/>
<name>A0A0C1EF72_9BACT</name>
<accession>A0A0C1EF72</accession>
<organism evidence="1 2">
    <name type="scientific">Parachlamydia acanthamoebae</name>
    <dbReference type="NCBI Taxonomy" id="83552"/>
    <lineage>
        <taxon>Bacteria</taxon>
        <taxon>Pseudomonadati</taxon>
        <taxon>Chlamydiota</taxon>
        <taxon>Chlamydiia</taxon>
        <taxon>Parachlamydiales</taxon>
        <taxon>Parachlamydiaceae</taxon>
        <taxon>Parachlamydia</taxon>
    </lineage>
</organism>